<evidence type="ECO:0000259" key="17">
    <source>
        <dbReference type="Pfam" id="PF00122"/>
    </source>
</evidence>
<feature type="region of interest" description="Disordered" evidence="16">
    <location>
        <begin position="336"/>
        <end position="372"/>
    </location>
</feature>
<dbReference type="InterPro" id="IPR023214">
    <property type="entry name" value="HAD_sf"/>
</dbReference>
<comment type="subcellular location">
    <subcellularLocation>
        <location evidence="1">Endomembrane system</location>
        <topology evidence="1">Multi-pass membrane protein</topology>
    </subcellularLocation>
    <subcellularLocation>
        <location evidence="15">Membrane</location>
        <topology evidence="15">Multi-pass membrane protein</topology>
    </subcellularLocation>
</comment>
<keyword evidence="8 15" id="KW-0067">ATP-binding</keyword>
<evidence type="ECO:0000256" key="7">
    <source>
        <dbReference type="ARBA" id="ARBA00022741"/>
    </source>
</evidence>
<evidence type="ECO:0000256" key="5">
    <source>
        <dbReference type="ARBA" id="ARBA00022692"/>
    </source>
</evidence>
<feature type="compositionally biased region" description="Low complexity" evidence="16">
    <location>
        <begin position="212"/>
        <end position="223"/>
    </location>
</feature>
<name>A0AAN7D573_9FUNG</name>
<dbReference type="GO" id="GO:0045332">
    <property type="term" value="P:phospholipid translocation"/>
    <property type="evidence" value="ECO:0007669"/>
    <property type="project" value="TreeGrafter"/>
</dbReference>
<dbReference type="GO" id="GO:0005524">
    <property type="term" value="F:ATP binding"/>
    <property type="evidence" value="ECO:0007669"/>
    <property type="project" value="UniProtKB-UniRule"/>
</dbReference>
<evidence type="ECO:0000259" key="18">
    <source>
        <dbReference type="Pfam" id="PF16209"/>
    </source>
</evidence>
<dbReference type="Pfam" id="PF13246">
    <property type="entry name" value="Cation_ATPase"/>
    <property type="match status" value="1"/>
</dbReference>
<organism evidence="20 21">
    <name type="scientific">Mucor velutinosus</name>
    <dbReference type="NCBI Taxonomy" id="708070"/>
    <lineage>
        <taxon>Eukaryota</taxon>
        <taxon>Fungi</taxon>
        <taxon>Fungi incertae sedis</taxon>
        <taxon>Mucoromycota</taxon>
        <taxon>Mucoromycotina</taxon>
        <taxon>Mucoromycetes</taxon>
        <taxon>Mucorales</taxon>
        <taxon>Mucorineae</taxon>
        <taxon>Mucoraceae</taxon>
        <taxon>Mucor</taxon>
    </lineage>
</organism>
<feature type="compositionally biased region" description="Polar residues" evidence="16">
    <location>
        <begin position="283"/>
        <end position="296"/>
    </location>
</feature>
<evidence type="ECO:0000256" key="3">
    <source>
        <dbReference type="ARBA" id="ARBA00022448"/>
    </source>
</evidence>
<feature type="transmembrane region" description="Helical" evidence="15">
    <location>
        <begin position="103"/>
        <end position="120"/>
    </location>
</feature>
<dbReference type="SUPFAM" id="SSF81660">
    <property type="entry name" value="Metal cation-transporting ATPase, ATP-binding domain N"/>
    <property type="match status" value="1"/>
</dbReference>
<dbReference type="Pfam" id="PF16212">
    <property type="entry name" value="PhoLip_ATPase_C"/>
    <property type="match status" value="1"/>
</dbReference>
<dbReference type="RefSeq" id="XP_064677673.1">
    <property type="nucleotide sequence ID" value="XM_064831393.1"/>
</dbReference>
<dbReference type="FunFam" id="3.40.1110.10:FF:000087">
    <property type="entry name" value="Phospholipid-transporting ATPase"/>
    <property type="match status" value="1"/>
</dbReference>
<feature type="region of interest" description="Disordered" evidence="16">
    <location>
        <begin position="1"/>
        <end position="46"/>
    </location>
</feature>
<keyword evidence="9 15" id="KW-0460">Magnesium</keyword>
<comment type="catalytic activity">
    <reaction evidence="13 15">
        <text>ATP + H2O + phospholipidSide 1 = ADP + phosphate + phospholipidSide 2.</text>
        <dbReference type="EC" id="7.6.2.1"/>
    </reaction>
</comment>
<comment type="caution">
    <text evidence="20">The sequence shown here is derived from an EMBL/GenBank/DDBJ whole genome shotgun (WGS) entry which is preliminary data.</text>
</comment>
<keyword evidence="21" id="KW-1185">Reference proteome</keyword>
<evidence type="ECO:0000256" key="2">
    <source>
        <dbReference type="ARBA" id="ARBA00008109"/>
    </source>
</evidence>
<protein>
    <recommendedName>
        <fullName evidence="15">Phospholipid-transporting ATPase</fullName>
        <ecNumber evidence="15">7.6.2.1</ecNumber>
    </recommendedName>
</protein>
<evidence type="ECO:0000313" key="21">
    <source>
        <dbReference type="Proteomes" id="UP001304243"/>
    </source>
</evidence>
<dbReference type="InterPro" id="IPR032630">
    <property type="entry name" value="P_typ_ATPase_c"/>
</dbReference>
<dbReference type="InterPro" id="IPR044492">
    <property type="entry name" value="P_typ_ATPase_HD_dom"/>
</dbReference>
<evidence type="ECO:0000256" key="4">
    <source>
        <dbReference type="ARBA" id="ARBA00022553"/>
    </source>
</evidence>
<dbReference type="SFLD" id="SFLDS00003">
    <property type="entry name" value="Haloacid_Dehalogenase"/>
    <property type="match status" value="1"/>
</dbReference>
<dbReference type="InterPro" id="IPR008250">
    <property type="entry name" value="ATPase_P-typ_transduc_dom_A_sf"/>
</dbReference>
<dbReference type="InterPro" id="IPR023299">
    <property type="entry name" value="ATPase_P-typ_cyto_dom_N"/>
</dbReference>
<keyword evidence="4" id="KW-0597">Phosphoprotein</keyword>
<keyword evidence="3" id="KW-0813">Transport</keyword>
<keyword evidence="12 15" id="KW-0472">Membrane</keyword>
<evidence type="ECO:0000256" key="8">
    <source>
        <dbReference type="ARBA" id="ARBA00022840"/>
    </source>
</evidence>
<keyword evidence="10 15" id="KW-1278">Translocase</keyword>
<accession>A0AAN7D573</accession>
<evidence type="ECO:0000256" key="13">
    <source>
        <dbReference type="ARBA" id="ARBA00034036"/>
    </source>
</evidence>
<dbReference type="GO" id="GO:0140326">
    <property type="term" value="F:ATPase-coupled intramembrane lipid transporter activity"/>
    <property type="evidence" value="ECO:0007669"/>
    <property type="project" value="UniProtKB-EC"/>
</dbReference>
<dbReference type="EC" id="7.6.2.1" evidence="15"/>
<feature type="transmembrane region" description="Helical" evidence="15">
    <location>
        <begin position="597"/>
        <end position="620"/>
    </location>
</feature>
<feature type="transmembrane region" description="Helical" evidence="15">
    <location>
        <begin position="1275"/>
        <end position="1299"/>
    </location>
</feature>
<feature type="transmembrane region" description="Helical" evidence="15">
    <location>
        <begin position="1380"/>
        <end position="1398"/>
    </location>
</feature>
<feature type="region of interest" description="Disordered" evidence="16">
    <location>
        <begin position="1430"/>
        <end position="1469"/>
    </location>
</feature>
<dbReference type="FunFam" id="3.40.50.1000:FF:000130">
    <property type="entry name" value="Phospholipid-transporting ATPase"/>
    <property type="match status" value="1"/>
</dbReference>
<feature type="transmembrane region" description="Helical" evidence="15">
    <location>
        <begin position="1339"/>
        <end position="1360"/>
    </location>
</feature>
<feature type="domain" description="P-type ATPase C-terminal" evidence="19">
    <location>
        <begin position="1161"/>
        <end position="1407"/>
    </location>
</feature>
<feature type="compositionally biased region" description="Polar residues" evidence="16">
    <location>
        <begin position="350"/>
        <end position="368"/>
    </location>
</feature>
<proteinExistence type="inferred from homology"/>
<dbReference type="SFLD" id="SFLDF00027">
    <property type="entry name" value="p-type_atpase"/>
    <property type="match status" value="1"/>
</dbReference>
<feature type="transmembrane region" description="Helical" evidence="15">
    <location>
        <begin position="1311"/>
        <end position="1332"/>
    </location>
</feature>
<dbReference type="SUPFAM" id="SSF81653">
    <property type="entry name" value="Calcium ATPase, transduction domain A"/>
    <property type="match status" value="1"/>
</dbReference>
<dbReference type="GO" id="GO:0005886">
    <property type="term" value="C:plasma membrane"/>
    <property type="evidence" value="ECO:0007669"/>
    <property type="project" value="TreeGrafter"/>
</dbReference>
<gene>
    <name evidence="20" type="ORF">ATC70_012212</name>
</gene>
<feature type="domain" description="P-type ATPase N-terminal" evidence="18">
    <location>
        <begin position="67"/>
        <end position="127"/>
    </location>
</feature>
<dbReference type="GO" id="GO:0000287">
    <property type="term" value="F:magnesium ion binding"/>
    <property type="evidence" value="ECO:0007669"/>
    <property type="project" value="UniProtKB-UniRule"/>
</dbReference>
<evidence type="ECO:0000256" key="10">
    <source>
        <dbReference type="ARBA" id="ARBA00022967"/>
    </source>
</evidence>
<dbReference type="GeneID" id="89955898"/>
<feature type="transmembrane region" description="Helical" evidence="15">
    <location>
        <begin position="1224"/>
        <end position="1245"/>
    </location>
</feature>
<dbReference type="Gene3D" id="2.70.150.10">
    <property type="entry name" value="Calcium-transporting ATPase, cytoplasmic transduction domain A"/>
    <property type="match status" value="2"/>
</dbReference>
<keyword evidence="11 15" id="KW-1133">Transmembrane helix</keyword>
<evidence type="ECO:0000259" key="19">
    <source>
        <dbReference type="Pfam" id="PF16212"/>
    </source>
</evidence>
<comment type="similarity">
    <text evidence="2 15">Belongs to the cation transport ATPase (P-type) (TC 3.A.3) family. Type IV subfamily.</text>
</comment>
<dbReference type="InterPro" id="IPR059000">
    <property type="entry name" value="ATPase_P-type_domA"/>
</dbReference>
<dbReference type="InterPro" id="IPR023298">
    <property type="entry name" value="ATPase_P-typ_TM_dom_sf"/>
</dbReference>
<dbReference type="GO" id="GO:0012505">
    <property type="term" value="C:endomembrane system"/>
    <property type="evidence" value="ECO:0007669"/>
    <property type="project" value="UniProtKB-SubCell"/>
</dbReference>
<feature type="domain" description="P-type ATPase A" evidence="17">
    <location>
        <begin position="385"/>
        <end position="485"/>
    </location>
</feature>
<dbReference type="PANTHER" id="PTHR24092">
    <property type="entry name" value="PROBABLE PHOSPHOLIPID-TRANSPORTING ATPASE"/>
    <property type="match status" value="1"/>
</dbReference>
<dbReference type="PROSITE" id="PS00154">
    <property type="entry name" value="ATPASE_E1_E2"/>
    <property type="match status" value="1"/>
</dbReference>
<dbReference type="SFLD" id="SFLDG00002">
    <property type="entry name" value="C1.7:_P-type_atpase_like"/>
    <property type="match status" value="1"/>
</dbReference>
<feature type="compositionally biased region" description="Pro residues" evidence="16">
    <location>
        <begin position="248"/>
        <end position="260"/>
    </location>
</feature>
<evidence type="ECO:0000256" key="1">
    <source>
        <dbReference type="ARBA" id="ARBA00004127"/>
    </source>
</evidence>
<feature type="compositionally biased region" description="Polar residues" evidence="16">
    <location>
        <begin position="1445"/>
        <end position="1455"/>
    </location>
</feature>
<dbReference type="InterPro" id="IPR001757">
    <property type="entry name" value="P_typ_ATPase"/>
</dbReference>
<evidence type="ECO:0000256" key="11">
    <source>
        <dbReference type="ARBA" id="ARBA00022989"/>
    </source>
</evidence>
<dbReference type="EMBL" id="JASEJX010000030">
    <property type="protein sequence ID" value="KAK4511007.1"/>
    <property type="molecule type" value="Genomic_DNA"/>
</dbReference>
<dbReference type="FunFam" id="3.40.50.1000:FF:000001">
    <property type="entry name" value="Phospholipid-transporting ATPase IC"/>
    <property type="match status" value="1"/>
</dbReference>
<evidence type="ECO:0000256" key="12">
    <source>
        <dbReference type="ARBA" id="ARBA00023136"/>
    </source>
</evidence>
<feature type="region of interest" description="Disordered" evidence="16">
    <location>
        <begin position="212"/>
        <end position="303"/>
    </location>
</feature>
<dbReference type="SUPFAM" id="SSF56784">
    <property type="entry name" value="HAD-like"/>
    <property type="match status" value="1"/>
</dbReference>
<feature type="transmembrane region" description="Helical" evidence="15">
    <location>
        <begin position="555"/>
        <end position="577"/>
    </location>
</feature>
<dbReference type="InterPro" id="IPR018303">
    <property type="entry name" value="ATPase_P-typ_P_site"/>
</dbReference>
<evidence type="ECO:0000256" key="14">
    <source>
        <dbReference type="ARBA" id="ARBA00049128"/>
    </source>
</evidence>
<dbReference type="Pfam" id="PF00122">
    <property type="entry name" value="E1-E2_ATPase"/>
    <property type="match status" value="1"/>
</dbReference>
<feature type="compositionally biased region" description="Basic and acidic residues" evidence="16">
    <location>
        <begin position="230"/>
        <end position="244"/>
    </location>
</feature>
<dbReference type="Gene3D" id="3.40.50.1000">
    <property type="entry name" value="HAD superfamily/HAD-like"/>
    <property type="match status" value="2"/>
</dbReference>
<dbReference type="InterPro" id="IPR032631">
    <property type="entry name" value="P-type_ATPase_N"/>
</dbReference>
<reference evidence="20 21" key="1">
    <citation type="submission" date="2022-11" db="EMBL/GenBank/DDBJ databases">
        <title>Mucor velutinosus strain NIH1002 WGS.</title>
        <authorList>
            <person name="Subramanian P."/>
            <person name="Mullikin J.C."/>
            <person name="Segre J.A."/>
            <person name="Zelazny A.M."/>
        </authorList>
    </citation>
    <scope>NUCLEOTIDE SEQUENCE [LARGE SCALE GENOMIC DNA]</scope>
    <source>
        <strain evidence="20 21">NIH1002</strain>
    </source>
</reference>
<dbReference type="Pfam" id="PF16209">
    <property type="entry name" value="PhoLip_ATPase_N"/>
    <property type="match status" value="1"/>
</dbReference>
<dbReference type="GO" id="GO:0016887">
    <property type="term" value="F:ATP hydrolysis activity"/>
    <property type="evidence" value="ECO:0007669"/>
    <property type="project" value="InterPro"/>
</dbReference>
<evidence type="ECO:0000256" key="6">
    <source>
        <dbReference type="ARBA" id="ARBA00022723"/>
    </source>
</evidence>
<dbReference type="InterPro" id="IPR006539">
    <property type="entry name" value="P-type_ATPase_IV"/>
</dbReference>
<evidence type="ECO:0000256" key="9">
    <source>
        <dbReference type="ARBA" id="ARBA00022842"/>
    </source>
</evidence>
<dbReference type="SUPFAM" id="SSF81665">
    <property type="entry name" value="Calcium ATPase, transmembrane domain M"/>
    <property type="match status" value="1"/>
</dbReference>
<feature type="compositionally biased region" description="Acidic residues" evidence="16">
    <location>
        <begin position="1431"/>
        <end position="1442"/>
    </location>
</feature>
<dbReference type="NCBIfam" id="TIGR01494">
    <property type="entry name" value="ATPase_P-type"/>
    <property type="match status" value="2"/>
</dbReference>
<evidence type="ECO:0000256" key="15">
    <source>
        <dbReference type="RuleBase" id="RU362033"/>
    </source>
</evidence>
<comment type="catalytic activity">
    <reaction evidence="14">
        <text>a 1,2-diacyl-sn-glycero-3-phosphoethanolamine(out) + ATP + H2O = a 1,2-diacyl-sn-glycero-3-phosphoethanolamine(in) + ADP + phosphate + H(+)</text>
        <dbReference type="Rhea" id="RHEA:66132"/>
        <dbReference type="ChEBI" id="CHEBI:15377"/>
        <dbReference type="ChEBI" id="CHEBI:15378"/>
        <dbReference type="ChEBI" id="CHEBI:30616"/>
        <dbReference type="ChEBI" id="CHEBI:43474"/>
        <dbReference type="ChEBI" id="CHEBI:64612"/>
        <dbReference type="ChEBI" id="CHEBI:456216"/>
    </reaction>
    <physiologicalReaction direction="left-to-right" evidence="14">
        <dbReference type="Rhea" id="RHEA:66133"/>
    </physiologicalReaction>
</comment>
<keyword evidence="5 15" id="KW-0812">Transmembrane</keyword>
<dbReference type="Gene3D" id="1.20.1110.10">
    <property type="entry name" value="Calcium-transporting ATPase, transmembrane domain"/>
    <property type="match status" value="1"/>
</dbReference>
<dbReference type="NCBIfam" id="TIGR01652">
    <property type="entry name" value="ATPase-Plipid"/>
    <property type="match status" value="1"/>
</dbReference>
<keyword evidence="6" id="KW-0479">Metal-binding</keyword>
<feature type="transmembrane region" description="Helical" evidence="15">
    <location>
        <begin position="1193"/>
        <end position="1212"/>
    </location>
</feature>
<dbReference type="PRINTS" id="PR00119">
    <property type="entry name" value="CATATPASE"/>
</dbReference>
<evidence type="ECO:0000313" key="20">
    <source>
        <dbReference type="EMBL" id="KAK4511007.1"/>
    </source>
</evidence>
<dbReference type="Gene3D" id="3.40.1110.10">
    <property type="entry name" value="Calcium-transporting ATPase, cytoplasmic domain N"/>
    <property type="match status" value="2"/>
</dbReference>
<sequence length="1469" mass="166209">MKFTSRANNFLKRNRKHQHAENEDDDNDDQGQQQHNDLRRMESTSSYMQQRRNIYVNMKLPSSEYDDQGHQIHHNYASNRVRTAKYTPLSFVPKNLFEQFRNVANLFFLFVVILQCIPLFGVTEPAVSAMPLIVILIITALKDGVEDWKRNQSDDKVNNSHVLKLSNWRNVNVPEIHRGTWYFLHVVAGFFAVLSGTENKYARTYRQAMVPSESSSSASLPISDQPNVKSSEDRLPLTEAEHNEYPASQPPPPPQPPQPPAKTLMTTVRKRSDTIRSGVSGIFSRSNNNNTATNLQVEKRPYRPGSIPHSVLYRVSTRDSSAAGTTAAAAAAAAAASSSRINEEDESLGRRSSSLQPLPSHNANQSYNCADGFPGDPPSATCQVKWDHVKWKELNVGDYVLLENDKDIPADVVILSTSETDNVCYVETQNLDGETNLKQRQGLPGTSGMRTEHDCERARFYIESEPPHVNIYQYNAVLRWQIDANETDTVRSGVSHEKADAVTYNNILLRGCVLRNTKWAIGIVVYTGNDTKIMLNTGRTPSKRSKIAKATNPHVIANFCLLAVICIVSSIMDSVQFHGSGSSRHFDYGIEGSNASYSGFITFWVTLILYQNIVPISLYISVEIVKTLAAYFIFADLDMYHAETDTACIAKTWNISDDLGQIEYIFSDKTGTLTQNVMEYRKCTINGIAYGVATTEATMGALKRQQSQHNFRQSMIDTEEEDNNQVHMNDLSQNIGPDTTEMEELKRTMLEKQAELFKNPHIGPNPTFIDPKLFDDLKDESSKQATAITHFYQTLALCHTVIAERPDQDNQDYIEYKAQSPDEAALVATARDMGFAFLRRDGNKLYIRVKGEEKSFTLLNVLEFNSTRKRMSVIIKPSDSDRIVLLCKGADSVIYERLCTEFGNQHELEKEQADLRDSTSADLEQFANEGLRTLCLSYRFISNEEYKPWNKKFQEAASSIHNREERVDAVCEEIEQNMLLMGGTAIEDRLQEGVPETIAELAKSGIKLWVLTGDKTETAINIGFACNLLTTDMELLILKAGNRIDTNQLLDDTLRKLDKEADTEPEAAYGNRKYALVIDGTTLKYGLENATRDKVLALGMRCASVICCRVSPKQKAQVVNLVKKGLKVMTLAIGDGANDVSMIQEANVGIGISGVEGRQAVMASDYAIAQFRYLRKLLLVHGRWSYLRIAEMIMGFFFKNIVWTFVLFWYQIFCQFNGSMMFDYALITLYNLVFTSLPIIFLGIWDQDLNAKLSLKYPQLYRMGLRNDKFKAWRFWLTSFDSIFQSVVCFFFPYMLLVAGGQDPHGYDANGLYEIGTIVSSIAVCVANFFVVSSLYSYTWLHAVIVSLSILVYYAFVAVYSQFNTFIFAGHLRLFGTGSYWLVLILTCVACLIPRITAKHFLHQYYPYDNDIIREIELVIHKDRNRRNNQDQDDDLFDVDEELASRTTPTSSYQYSKDKEARPQETTQP</sequence>
<dbReference type="Proteomes" id="UP001304243">
    <property type="component" value="Unassembled WGS sequence"/>
</dbReference>
<dbReference type="InterPro" id="IPR036412">
    <property type="entry name" value="HAD-like_sf"/>
</dbReference>
<dbReference type="PANTHER" id="PTHR24092:SF180">
    <property type="entry name" value="PHOSPHOLIPID-TRANSPORTING ATPASE DNF1-RELATED"/>
    <property type="match status" value="1"/>
</dbReference>
<evidence type="ECO:0000256" key="16">
    <source>
        <dbReference type="SAM" id="MobiDB-lite"/>
    </source>
</evidence>
<keyword evidence="7 15" id="KW-0547">Nucleotide-binding</keyword>